<name>A0A3E0VNL7_9MICO</name>
<protein>
    <submittedName>
        <fullName evidence="3">Alkaline-shock protein</fullName>
    </submittedName>
</protein>
<evidence type="ECO:0000313" key="3">
    <source>
        <dbReference type="EMBL" id="RFA10477.1"/>
    </source>
</evidence>
<gene>
    <name evidence="3" type="ORF">B7R54_15660</name>
</gene>
<dbReference type="OrthoDB" id="9808942at2"/>
<comment type="caution">
    <text evidence="3">The sequence shown here is derived from an EMBL/GenBank/DDBJ whole genome shotgun (WGS) entry which is preliminary data.</text>
</comment>
<dbReference type="Proteomes" id="UP000256486">
    <property type="component" value="Unassembled WGS sequence"/>
</dbReference>
<comment type="similarity">
    <text evidence="1">Belongs to the asp23 family.</text>
</comment>
<evidence type="ECO:0000256" key="1">
    <source>
        <dbReference type="ARBA" id="ARBA00005721"/>
    </source>
</evidence>
<organism evidence="3 4">
    <name type="scientific">Subtercola boreus</name>
    <dbReference type="NCBI Taxonomy" id="120213"/>
    <lineage>
        <taxon>Bacteria</taxon>
        <taxon>Bacillati</taxon>
        <taxon>Actinomycetota</taxon>
        <taxon>Actinomycetes</taxon>
        <taxon>Micrococcales</taxon>
        <taxon>Microbacteriaceae</taxon>
        <taxon>Subtercola</taxon>
    </lineage>
</organism>
<dbReference type="PANTHER" id="PTHR34297">
    <property type="entry name" value="HYPOTHETICAL CYTOSOLIC PROTEIN-RELATED"/>
    <property type="match status" value="1"/>
</dbReference>
<feature type="region of interest" description="Disordered" evidence="2">
    <location>
        <begin position="1"/>
        <end position="21"/>
    </location>
</feature>
<dbReference type="Pfam" id="PF03780">
    <property type="entry name" value="Asp23"/>
    <property type="match status" value="1"/>
</dbReference>
<evidence type="ECO:0000313" key="4">
    <source>
        <dbReference type="Proteomes" id="UP000256486"/>
    </source>
</evidence>
<evidence type="ECO:0000256" key="2">
    <source>
        <dbReference type="SAM" id="MobiDB-lite"/>
    </source>
</evidence>
<dbReference type="InterPro" id="IPR005531">
    <property type="entry name" value="Asp23"/>
</dbReference>
<keyword evidence="4" id="KW-1185">Reference proteome</keyword>
<dbReference type="AlphaFoldDB" id="A0A3E0VNL7"/>
<reference evidence="3 4" key="1">
    <citation type="submission" date="2017-04" db="EMBL/GenBank/DDBJ databases">
        <title>Comparative genome analysis of Subtercola boreus.</title>
        <authorList>
            <person name="Cho Y.-J."/>
            <person name="Cho A."/>
            <person name="Kim O.-S."/>
            <person name="Lee J.-I."/>
        </authorList>
    </citation>
    <scope>NUCLEOTIDE SEQUENCE [LARGE SCALE GENOMIC DNA]</scope>
    <source>
        <strain evidence="3 4">K300</strain>
    </source>
</reference>
<proteinExistence type="inferred from homology"/>
<dbReference type="EMBL" id="NBWZ01000001">
    <property type="protein sequence ID" value="RFA10477.1"/>
    <property type="molecule type" value="Genomic_DNA"/>
</dbReference>
<sequence>MTNITPTAAPKSPAHSSVSTGKNTIADGVVEKVAGIAAREVAGVHDLGNAGARAIGAIRTAINQQDRGQGIRVEVGEKQVAVDVIVVADYPVALQDLADDVRSSITEAIETVIGMEVAEVNVTVSDVYIPSDDNRSGAETESRVQ</sequence>
<dbReference type="PANTHER" id="PTHR34297:SF3">
    <property type="entry name" value="ALKALINE SHOCK PROTEIN 23"/>
    <property type="match status" value="1"/>
</dbReference>
<dbReference type="RefSeq" id="WP_116415851.1">
    <property type="nucleotide sequence ID" value="NZ_NBWZ01000001.1"/>
</dbReference>
<accession>A0A3E0VNL7</accession>